<feature type="region of interest" description="Disordered" evidence="1">
    <location>
        <begin position="121"/>
        <end position="152"/>
    </location>
</feature>
<dbReference type="Proteomes" id="UP001162480">
    <property type="component" value="Chromosome 30"/>
</dbReference>
<protein>
    <submittedName>
        <fullName evidence="2">Uncharacterized protein</fullName>
    </submittedName>
</protein>
<gene>
    <name evidence="2" type="ORF">OCTVUL_1B013363</name>
</gene>
<name>A0AA36C1E9_OCTVU</name>
<proteinExistence type="predicted"/>
<dbReference type="EMBL" id="OX597843">
    <property type="protein sequence ID" value="CAI9744210.1"/>
    <property type="molecule type" value="Genomic_DNA"/>
</dbReference>
<evidence type="ECO:0000313" key="2">
    <source>
        <dbReference type="EMBL" id="CAI9744210.1"/>
    </source>
</evidence>
<evidence type="ECO:0000256" key="1">
    <source>
        <dbReference type="SAM" id="MobiDB-lite"/>
    </source>
</evidence>
<dbReference type="AlphaFoldDB" id="A0AA36C1E9"/>
<reference evidence="2" key="1">
    <citation type="submission" date="2023-08" db="EMBL/GenBank/DDBJ databases">
        <authorList>
            <person name="Alioto T."/>
            <person name="Alioto T."/>
            <person name="Gomez Garrido J."/>
        </authorList>
    </citation>
    <scope>NUCLEOTIDE SEQUENCE</scope>
</reference>
<evidence type="ECO:0000313" key="3">
    <source>
        <dbReference type="Proteomes" id="UP001162480"/>
    </source>
</evidence>
<accession>A0AA36C1E9</accession>
<keyword evidence="3" id="KW-1185">Reference proteome</keyword>
<organism evidence="2 3">
    <name type="scientific">Octopus vulgaris</name>
    <name type="common">Common octopus</name>
    <dbReference type="NCBI Taxonomy" id="6645"/>
    <lineage>
        <taxon>Eukaryota</taxon>
        <taxon>Metazoa</taxon>
        <taxon>Spiralia</taxon>
        <taxon>Lophotrochozoa</taxon>
        <taxon>Mollusca</taxon>
        <taxon>Cephalopoda</taxon>
        <taxon>Coleoidea</taxon>
        <taxon>Octopodiformes</taxon>
        <taxon>Octopoda</taxon>
        <taxon>Incirrata</taxon>
        <taxon>Octopodidae</taxon>
        <taxon>Octopus</taxon>
    </lineage>
</organism>
<feature type="region of interest" description="Disordered" evidence="1">
    <location>
        <begin position="30"/>
        <end position="60"/>
    </location>
</feature>
<sequence>MQYGRINTRCAMAQEVELEEFRSQWRKELGSQNVSMAHPKKIPKKNMPPDSDKQRVSWSKLDGSKKIEGRAASLLLQVTESVNDVVYQPFVIVGQLLKEGTCPNSNTETDLDRWTLDNTSRPSKRSYFDSALESNDETQGREKKKKKKKTANCDEGKRRESFIDYLVADLVRLGRVRSLLYVQAGVLSAASFHKDTVVAGFC</sequence>